<name>A0A0M2NJN3_9FIRM</name>
<dbReference type="EMBL" id="LAYJ01000103">
    <property type="protein sequence ID" value="KKI50642.1"/>
    <property type="molecule type" value="Genomic_DNA"/>
</dbReference>
<proteinExistence type="predicted"/>
<evidence type="ECO:0000256" key="1">
    <source>
        <dbReference type="SAM" id="Phobius"/>
    </source>
</evidence>
<sequence>MNIKITKKCRAFYFRTAFHFETILLWIVFCCFYAPQILY</sequence>
<keyword evidence="1" id="KW-0472">Membrane</keyword>
<accession>A0A0M2NJN3</accession>
<gene>
    <name evidence="2" type="ORF">CHK_1936</name>
</gene>
<protein>
    <submittedName>
        <fullName evidence="2">Uncharacterized protein</fullName>
    </submittedName>
</protein>
<reference evidence="2 3" key="1">
    <citation type="submission" date="2015-04" db="EMBL/GenBank/DDBJ databases">
        <title>Draft genome sequence of bacteremic isolate Catabacter hongkongensis type strain HKU16T.</title>
        <authorList>
            <person name="Lau S.K."/>
            <person name="Teng J.L."/>
            <person name="Huang Y."/>
            <person name="Curreem S.O."/>
            <person name="Tsui S.K."/>
            <person name="Woo P.C."/>
        </authorList>
    </citation>
    <scope>NUCLEOTIDE SEQUENCE [LARGE SCALE GENOMIC DNA]</scope>
    <source>
        <strain evidence="2 3">HKU16</strain>
    </source>
</reference>
<dbReference type="AlphaFoldDB" id="A0A0M2NJN3"/>
<keyword evidence="1" id="KW-0812">Transmembrane</keyword>
<organism evidence="2 3">
    <name type="scientific">Christensenella hongkongensis</name>
    <dbReference type="NCBI Taxonomy" id="270498"/>
    <lineage>
        <taxon>Bacteria</taxon>
        <taxon>Bacillati</taxon>
        <taxon>Bacillota</taxon>
        <taxon>Clostridia</taxon>
        <taxon>Christensenellales</taxon>
        <taxon>Christensenellaceae</taxon>
        <taxon>Christensenella</taxon>
    </lineage>
</organism>
<feature type="transmembrane region" description="Helical" evidence="1">
    <location>
        <begin position="12"/>
        <end position="35"/>
    </location>
</feature>
<keyword evidence="3" id="KW-1185">Reference proteome</keyword>
<evidence type="ECO:0000313" key="2">
    <source>
        <dbReference type="EMBL" id="KKI50642.1"/>
    </source>
</evidence>
<dbReference type="Proteomes" id="UP000034076">
    <property type="component" value="Unassembled WGS sequence"/>
</dbReference>
<evidence type="ECO:0000313" key="3">
    <source>
        <dbReference type="Proteomes" id="UP000034076"/>
    </source>
</evidence>
<comment type="caution">
    <text evidence="2">The sequence shown here is derived from an EMBL/GenBank/DDBJ whole genome shotgun (WGS) entry which is preliminary data.</text>
</comment>
<keyword evidence="1" id="KW-1133">Transmembrane helix</keyword>